<organism evidence="3 5">
    <name type="scientific">Jejuia pallidilutea</name>
    <dbReference type="NCBI Taxonomy" id="504487"/>
    <lineage>
        <taxon>Bacteria</taxon>
        <taxon>Pseudomonadati</taxon>
        <taxon>Bacteroidota</taxon>
        <taxon>Flavobacteriia</taxon>
        <taxon>Flavobacteriales</taxon>
        <taxon>Flavobacteriaceae</taxon>
        <taxon>Jejuia</taxon>
    </lineage>
</organism>
<dbReference type="AlphaFoldDB" id="A0A090W1X0"/>
<feature type="transmembrane region" description="Helical" evidence="1">
    <location>
        <begin position="27"/>
        <end position="47"/>
    </location>
</feature>
<keyword evidence="1" id="KW-0812">Transmembrane</keyword>
<dbReference type="EMBL" id="BBNR01000001">
    <property type="protein sequence ID" value="GAL65406.1"/>
    <property type="molecule type" value="Genomic_DNA"/>
</dbReference>
<evidence type="ECO:0000313" key="5">
    <source>
        <dbReference type="Proteomes" id="UP000029646"/>
    </source>
</evidence>
<sequence>MAFYVLAGIVGVMFVISYFNWKESGINATVLLPLFFIPMVLVNFFNLRKIKQELASRKDI</sequence>
<dbReference type="STRING" id="504487.JCM19538_2022"/>
<accession>A0A090W1X0</accession>
<feature type="transmembrane region" description="Helical" evidence="1">
    <location>
        <begin position="5"/>
        <end position="21"/>
    </location>
</feature>
<keyword evidence="1" id="KW-0472">Membrane</keyword>
<keyword evidence="1" id="KW-1133">Transmembrane helix</keyword>
<proteinExistence type="predicted"/>
<evidence type="ECO:0000313" key="3">
    <source>
        <dbReference type="EMBL" id="GAL69469.1"/>
    </source>
</evidence>
<name>A0A090W1X0_9FLAO</name>
<gene>
    <name evidence="2" type="ORF">JCM19301_3866</name>
    <name evidence="3" type="ORF">JCM19302_4198</name>
</gene>
<evidence type="ECO:0000313" key="2">
    <source>
        <dbReference type="EMBL" id="GAL65406.1"/>
    </source>
</evidence>
<protein>
    <submittedName>
        <fullName evidence="3">Uncharacterized protein</fullName>
    </submittedName>
</protein>
<comment type="caution">
    <text evidence="3">The sequence shown here is derived from an EMBL/GenBank/DDBJ whole genome shotgun (WGS) entry which is preliminary data.</text>
</comment>
<dbReference type="EMBL" id="BBNS01000001">
    <property type="protein sequence ID" value="GAL69469.1"/>
    <property type="molecule type" value="Genomic_DNA"/>
</dbReference>
<dbReference type="Proteomes" id="UP000029641">
    <property type="component" value="Unassembled WGS sequence"/>
</dbReference>
<evidence type="ECO:0000256" key="1">
    <source>
        <dbReference type="SAM" id="Phobius"/>
    </source>
</evidence>
<evidence type="ECO:0000313" key="4">
    <source>
        <dbReference type="Proteomes" id="UP000029641"/>
    </source>
</evidence>
<dbReference type="Proteomes" id="UP000029646">
    <property type="component" value="Unassembled WGS sequence"/>
</dbReference>
<reference evidence="4 5" key="1">
    <citation type="journal article" date="2014" name="Genome Announc.">
        <title>Draft Genome Sequence of Marine Flavobacterium Jejuia pallidilutea Strain 11shimoA1 and Pigmentation Mutants.</title>
        <authorList>
            <person name="Takatani N."/>
            <person name="Nakanishi M."/>
            <person name="Meirelles P."/>
            <person name="Mino S."/>
            <person name="Suda W."/>
            <person name="Oshima K."/>
            <person name="Hattori M."/>
            <person name="Ohkuma M."/>
            <person name="Hosokawa M."/>
            <person name="Miyashita K."/>
            <person name="Thompson F.L."/>
            <person name="Niwa A."/>
            <person name="Sawabe T."/>
            <person name="Sawabe T."/>
        </authorList>
    </citation>
    <scope>NUCLEOTIDE SEQUENCE [LARGE SCALE GENOMIC DNA]</scope>
    <source>
        <strain evidence="2 4">JCM 19301</strain>
        <strain evidence="3">JCM 19302</strain>
        <strain evidence="5">JCM19302</strain>
    </source>
</reference>